<dbReference type="OrthoDB" id="429955at2759"/>
<evidence type="ECO:0000313" key="8">
    <source>
        <dbReference type="EMBL" id="ETV97922.1"/>
    </source>
</evidence>
<accession>A0A024TX81</accession>
<proteinExistence type="inferred from homology"/>
<keyword evidence="6 7" id="KW-0472">Membrane</keyword>
<organism evidence="8">
    <name type="scientific">Aphanomyces invadans</name>
    <dbReference type="NCBI Taxonomy" id="157072"/>
    <lineage>
        <taxon>Eukaryota</taxon>
        <taxon>Sar</taxon>
        <taxon>Stramenopiles</taxon>
        <taxon>Oomycota</taxon>
        <taxon>Saprolegniomycetes</taxon>
        <taxon>Saprolegniales</taxon>
        <taxon>Verrucalvaceae</taxon>
        <taxon>Aphanomyces</taxon>
    </lineage>
</organism>
<dbReference type="RefSeq" id="XP_008873483.1">
    <property type="nucleotide sequence ID" value="XM_008875261.1"/>
</dbReference>
<dbReference type="GeneID" id="20086290"/>
<reference evidence="8" key="1">
    <citation type="submission" date="2013-12" db="EMBL/GenBank/DDBJ databases">
        <title>The Genome Sequence of Aphanomyces invadans NJM9701.</title>
        <authorList>
            <consortium name="The Broad Institute Genomics Platform"/>
            <person name="Russ C."/>
            <person name="Tyler B."/>
            <person name="van West P."/>
            <person name="Dieguez-Uribeondo J."/>
            <person name="Young S.K."/>
            <person name="Zeng Q."/>
            <person name="Gargeya S."/>
            <person name="Fitzgerald M."/>
            <person name="Abouelleil A."/>
            <person name="Alvarado L."/>
            <person name="Chapman S.B."/>
            <person name="Gainer-Dewar J."/>
            <person name="Goldberg J."/>
            <person name="Griggs A."/>
            <person name="Gujja S."/>
            <person name="Hansen M."/>
            <person name="Howarth C."/>
            <person name="Imamovic A."/>
            <person name="Ireland A."/>
            <person name="Larimer J."/>
            <person name="McCowan C."/>
            <person name="Murphy C."/>
            <person name="Pearson M."/>
            <person name="Poon T.W."/>
            <person name="Priest M."/>
            <person name="Roberts A."/>
            <person name="Saif S."/>
            <person name="Shea T."/>
            <person name="Sykes S."/>
            <person name="Wortman J."/>
            <person name="Nusbaum C."/>
            <person name="Birren B."/>
        </authorList>
    </citation>
    <scope>NUCLEOTIDE SEQUENCE [LARGE SCALE GENOMIC DNA]</scope>
    <source>
        <strain evidence="8">NJM9701</strain>
    </source>
</reference>
<dbReference type="eggNOG" id="KOG2766">
    <property type="taxonomic scope" value="Eukaryota"/>
</dbReference>
<dbReference type="EMBL" id="KI913971">
    <property type="protein sequence ID" value="ETV97922.1"/>
    <property type="molecule type" value="Genomic_DNA"/>
</dbReference>
<gene>
    <name evidence="8" type="ORF">H310_09240</name>
</gene>
<sequence>MQEHHRVLCLGQVISLFITVTSVCTQELTLNYNVHLATTQSVGNYLLLIGYLVYRWWMRDESSSGTPWWKYTLLAFADVEANFLVVLAYKYTTISSAMLLDCFTLPVVMFLSITFLHAKYSTQHYTGVGLCLFGICFLVVSDIINCKDASFTSDSFNTTALFGDALSLLGATIYGVSNVAQEYFVKTKSRSEFLGNLGLYGFVICGLQAYLVERDSFLVVSWFALDFTRLVRDSLLRCRSIGSVAFFTLYVAALFLMYSVTAIMLRDGDSAIFNMSLLTSDFFGVLAGIFLFHESLSWLYCVGFVCILAGLVVYTQAPPPTAQTKVALLHPDDACLRLLPHQAAINTLADG</sequence>
<dbReference type="SUPFAM" id="SSF103481">
    <property type="entry name" value="Multidrug resistance efflux transporter EmrE"/>
    <property type="match status" value="2"/>
</dbReference>
<dbReference type="VEuPathDB" id="FungiDB:H310_09240"/>
<feature type="transmembrane region" description="Helical" evidence="7">
    <location>
        <begin position="272"/>
        <end position="291"/>
    </location>
</feature>
<evidence type="ECO:0000256" key="2">
    <source>
        <dbReference type="ARBA" id="ARBA00007863"/>
    </source>
</evidence>
<feature type="transmembrane region" description="Helical" evidence="7">
    <location>
        <begin position="97"/>
        <end position="118"/>
    </location>
</feature>
<dbReference type="InterPro" id="IPR009262">
    <property type="entry name" value="SLC35_F1/F2/F6"/>
</dbReference>
<evidence type="ECO:0000256" key="6">
    <source>
        <dbReference type="ARBA" id="ARBA00023136"/>
    </source>
</evidence>
<keyword evidence="4 7" id="KW-0812">Transmembrane</keyword>
<evidence type="ECO:0000256" key="5">
    <source>
        <dbReference type="ARBA" id="ARBA00022989"/>
    </source>
</evidence>
<dbReference type="Pfam" id="PF06027">
    <property type="entry name" value="SLC35F"/>
    <property type="match status" value="1"/>
</dbReference>
<comment type="subcellular location">
    <subcellularLocation>
        <location evidence="1">Membrane</location>
        <topology evidence="1">Multi-pass membrane protein</topology>
    </subcellularLocation>
</comment>
<dbReference type="AlphaFoldDB" id="A0A024TX81"/>
<evidence type="ECO:0008006" key="9">
    <source>
        <dbReference type="Google" id="ProtNLM"/>
    </source>
</evidence>
<feature type="transmembrane region" description="Helical" evidence="7">
    <location>
        <begin position="244"/>
        <end position="265"/>
    </location>
</feature>
<name>A0A024TX81_9STRA</name>
<dbReference type="GO" id="GO:0022857">
    <property type="term" value="F:transmembrane transporter activity"/>
    <property type="evidence" value="ECO:0007669"/>
    <property type="project" value="InterPro"/>
</dbReference>
<dbReference type="PANTHER" id="PTHR14233:SF4">
    <property type="entry name" value="SOLUTE CARRIER FAMILY 35 MEMBER F2"/>
    <property type="match status" value="1"/>
</dbReference>
<feature type="transmembrane region" description="Helical" evidence="7">
    <location>
        <begin position="69"/>
        <end position="91"/>
    </location>
</feature>
<dbReference type="GO" id="GO:0016020">
    <property type="term" value="C:membrane"/>
    <property type="evidence" value="ECO:0007669"/>
    <property type="project" value="UniProtKB-SubCell"/>
</dbReference>
<feature type="transmembrane region" description="Helical" evidence="7">
    <location>
        <begin position="41"/>
        <end position="57"/>
    </location>
</feature>
<evidence type="ECO:0000256" key="1">
    <source>
        <dbReference type="ARBA" id="ARBA00004141"/>
    </source>
</evidence>
<comment type="similarity">
    <text evidence="2">Belongs to the SLC35F solute transporter family.</text>
</comment>
<keyword evidence="5 7" id="KW-1133">Transmembrane helix</keyword>
<feature type="transmembrane region" description="Helical" evidence="7">
    <location>
        <begin position="197"/>
        <end position="224"/>
    </location>
</feature>
<feature type="transmembrane region" description="Helical" evidence="7">
    <location>
        <begin position="156"/>
        <end position="176"/>
    </location>
</feature>
<dbReference type="PANTHER" id="PTHR14233">
    <property type="entry name" value="DUF914-RELATED"/>
    <property type="match status" value="1"/>
</dbReference>
<dbReference type="STRING" id="157072.A0A024TX81"/>
<feature type="transmembrane region" description="Helical" evidence="7">
    <location>
        <begin position="125"/>
        <end position="144"/>
    </location>
</feature>
<evidence type="ECO:0000256" key="4">
    <source>
        <dbReference type="ARBA" id="ARBA00022692"/>
    </source>
</evidence>
<keyword evidence="3" id="KW-0813">Transport</keyword>
<dbReference type="InterPro" id="IPR052221">
    <property type="entry name" value="SLC35F_Transporter"/>
</dbReference>
<evidence type="ECO:0000256" key="7">
    <source>
        <dbReference type="SAM" id="Phobius"/>
    </source>
</evidence>
<protein>
    <recommendedName>
        <fullName evidence="9">EamA domain-containing protein</fullName>
    </recommendedName>
</protein>
<dbReference type="InterPro" id="IPR037185">
    <property type="entry name" value="EmrE-like"/>
</dbReference>
<evidence type="ECO:0000256" key="3">
    <source>
        <dbReference type="ARBA" id="ARBA00022448"/>
    </source>
</evidence>
<feature type="transmembrane region" description="Helical" evidence="7">
    <location>
        <begin position="297"/>
        <end position="315"/>
    </location>
</feature>